<reference evidence="2" key="1">
    <citation type="journal article" date="2016" name="Nat. Biotechnol.">
        <title>Sequencing wild and cultivated cassava and related species reveals extensive interspecific hybridization and genetic diversity.</title>
        <authorList>
            <person name="Bredeson J.V."/>
            <person name="Lyons J.B."/>
            <person name="Prochnik S.E."/>
            <person name="Wu G.A."/>
            <person name="Ha C.M."/>
            <person name="Edsinger-Gonzales E."/>
            <person name="Grimwood J."/>
            <person name="Schmutz J."/>
            <person name="Rabbi I.Y."/>
            <person name="Egesi C."/>
            <person name="Nauluvula P."/>
            <person name="Lebot V."/>
            <person name="Ndunguru J."/>
            <person name="Mkamilo G."/>
            <person name="Bart R.S."/>
            <person name="Setter T.L."/>
            <person name="Gleadow R.M."/>
            <person name="Kulakow P."/>
            <person name="Ferguson M.E."/>
            <person name="Rounsley S."/>
            <person name="Rokhsar D.S."/>
        </authorList>
    </citation>
    <scope>NUCLEOTIDE SEQUENCE [LARGE SCALE GENOMIC DNA]</scope>
    <source>
        <strain evidence="2">cv. AM560-2</strain>
    </source>
</reference>
<dbReference type="Proteomes" id="UP000091857">
    <property type="component" value="Chromosome 7"/>
</dbReference>
<name>A0A2C9VLE3_MANES</name>
<comment type="caution">
    <text evidence="1">The sequence shown here is derived from an EMBL/GenBank/DDBJ whole genome shotgun (WGS) entry which is preliminary data.</text>
</comment>
<evidence type="ECO:0000313" key="2">
    <source>
        <dbReference type="Proteomes" id="UP000091857"/>
    </source>
</evidence>
<sequence length="69" mass="8135">MTKSKGSHSLAQQDQGKMTRTRRYINPCMPCYLVSKRVSRCLFVCCFPVLQCLGLDDHRHHHHHLSHFR</sequence>
<dbReference type="AlphaFoldDB" id="A0A2C9VLE3"/>
<dbReference type="EMBL" id="CM004393">
    <property type="protein sequence ID" value="OAY46442.1"/>
    <property type="molecule type" value="Genomic_DNA"/>
</dbReference>
<protein>
    <submittedName>
        <fullName evidence="1">Uncharacterized protein</fullName>
    </submittedName>
</protein>
<organism evidence="1 2">
    <name type="scientific">Manihot esculenta</name>
    <name type="common">Cassava</name>
    <name type="synonym">Jatropha manihot</name>
    <dbReference type="NCBI Taxonomy" id="3983"/>
    <lineage>
        <taxon>Eukaryota</taxon>
        <taxon>Viridiplantae</taxon>
        <taxon>Streptophyta</taxon>
        <taxon>Embryophyta</taxon>
        <taxon>Tracheophyta</taxon>
        <taxon>Spermatophyta</taxon>
        <taxon>Magnoliopsida</taxon>
        <taxon>eudicotyledons</taxon>
        <taxon>Gunneridae</taxon>
        <taxon>Pentapetalae</taxon>
        <taxon>rosids</taxon>
        <taxon>fabids</taxon>
        <taxon>Malpighiales</taxon>
        <taxon>Euphorbiaceae</taxon>
        <taxon>Crotonoideae</taxon>
        <taxon>Manihoteae</taxon>
        <taxon>Manihot</taxon>
    </lineage>
</organism>
<proteinExistence type="predicted"/>
<dbReference type="Gramene" id="Manes.07G143800.1.v8.1">
    <property type="protein sequence ID" value="Manes.07G143800.1.v8.1.CDS.1"/>
    <property type="gene ID" value="Manes.07G143800.v8.1"/>
</dbReference>
<keyword evidence="2" id="KW-1185">Reference proteome</keyword>
<accession>A0A2C9VLE3</accession>
<gene>
    <name evidence="1" type="ORF">MANES_07G143800v8</name>
</gene>
<evidence type="ECO:0000313" key="1">
    <source>
        <dbReference type="EMBL" id="OAY46442.1"/>
    </source>
</evidence>